<accession>A0A4Y2PAG6</accession>
<dbReference type="EMBL" id="BGPR01010976">
    <property type="protein sequence ID" value="GBN48968.1"/>
    <property type="molecule type" value="Genomic_DNA"/>
</dbReference>
<organism evidence="1 2">
    <name type="scientific">Araneus ventricosus</name>
    <name type="common">Orbweaver spider</name>
    <name type="synonym">Epeira ventricosa</name>
    <dbReference type="NCBI Taxonomy" id="182803"/>
    <lineage>
        <taxon>Eukaryota</taxon>
        <taxon>Metazoa</taxon>
        <taxon>Ecdysozoa</taxon>
        <taxon>Arthropoda</taxon>
        <taxon>Chelicerata</taxon>
        <taxon>Arachnida</taxon>
        <taxon>Araneae</taxon>
        <taxon>Araneomorphae</taxon>
        <taxon>Entelegynae</taxon>
        <taxon>Araneoidea</taxon>
        <taxon>Araneidae</taxon>
        <taxon>Araneus</taxon>
    </lineage>
</organism>
<name>A0A4Y2PAG6_ARAVE</name>
<sequence length="99" mass="12008">MAQLIAREPEEVTEDCGQIKQILLKRYKFSDEMFRQMFIKHSKNADGTWKDFVYDLRTYFQEWIKGLDVENFDQLCDLIITDEIKRRVPTEVKEHFIDE</sequence>
<reference evidence="1 2" key="1">
    <citation type="journal article" date="2019" name="Sci. Rep.">
        <title>Orb-weaving spider Araneus ventricosus genome elucidates the spidroin gene catalogue.</title>
        <authorList>
            <person name="Kono N."/>
            <person name="Nakamura H."/>
            <person name="Ohtoshi R."/>
            <person name="Moran D.A.P."/>
            <person name="Shinohara A."/>
            <person name="Yoshida Y."/>
            <person name="Fujiwara M."/>
            <person name="Mori M."/>
            <person name="Tomita M."/>
            <person name="Arakawa K."/>
        </authorList>
    </citation>
    <scope>NUCLEOTIDE SEQUENCE [LARGE SCALE GENOMIC DNA]</scope>
</reference>
<keyword evidence="2" id="KW-1185">Reference proteome</keyword>
<dbReference type="AlphaFoldDB" id="A0A4Y2PAG6"/>
<comment type="caution">
    <text evidence="1">The sequence shown here is derived from an EMBL/GenBank/DDBJ whole genome shotgun (WGS) entry which is preliminary data.</text>
</comment>
<dbReference type="PANTHER" id="PTHR46888:SF1">
    <property type="entry name" value="RIBONUCLEASE H"/>
    <property type="match status" value="1"/>
</dbReference>
<dbReference type="OrthoDB" id="6435150at2759"/>
<gene>
    <name evidence="1" type="ORF">AVEN_107652_1</name>
</gene>
<dbReference type="Gene3D" id="1.10.4020.10">
    <property type="entry name" value="DNA breaking-rejoining enzymes"/>
    <property type="match status" value="1"/>
</dbReference>
<protein>
    <submittedName>
        <fullName evidence="1">Uncharacterized protein</fullName>
    </submittedName>
</protein>
<evidence type="ECO:0000313" key="1">
    <source>
        <dbReference type="EMBL" id="GBN48968.1"/>
    </source>
</evidence>
<dbReference type="PANTHER" id="PTHR46888">
    <property type="entry name" value="ZINC KNUCKLE DOMAINCONTAINING PROTEIN-RELATED"/>
    <property type="match status" value="1"/>
</dbReference>
<evidence type="ECO:0000313" key="2">
    <source>
        <dbReference type="Proteomes" id="UP000499080"/>
    </source>
</evidence>
<dbReference type="SUPFAM" id="SSF47353">
    <property type="entry name" value="Retrovirus capsid dimerization domain-like"/>
    <property type="match status" value="1"/>
</dbReference>
<dbReference type="Proteomes" id="UP000499080">
    <property type="component" value="Unassembled WGS sequence"/>
</dbReference>
<dbReference type="InterPro" id="IPR038269">
    <property type="entry name" value="SCAN_sf"/>
</dbReference>
<proteinExistence type="predicted"/>